<dbReference type="Gene3D" id="3.30.9.10">
    <property type="entry name" value="D-Amino Acid Oxidase, subunit A, domain 2"/>
    <property type="match status" value="1"/>
</dbReference>
<dbReference type="Proteomes" id="UP001500618">
    <property type="component" value="Unassembled WGS sequence"/>
</dbReference>
<dbReference type="InterPro" id="IPR036188">
    <property type="entry name" value="FAD/NAD-bd_sf"/>
</dbReference>
<dbReference type="InterPro" id="IPR051704">
    <property type="entry name" value="FAD_aromatic-hydroxylase"/>
</dbReference>
<proteinExistence type="predicted"/>
<accession>A0ABP4V3L3</accession>
<evidence type="ECO:0000313" key="2">
    <source>
        <dbReference type="EMBL" id="GAA1714637.1"/>
    </source>
</evidence>
<dbReference type="SUPFAM" id="SSF51905">
    <property type="entry name" value="FAD/NAD(P)-binding domain"/>
    <property type="match status" value="1"/>
</dbReference>
<dbReference type="Gene3D" id="3.50.50.60">
    <property type="entry name" value="FAD/NAD(P)-binding domain"/>
    <property type="match status" value="1"/>
</dbReference>
<organism evidence="2 3">
    <name type="scientific">Fodinicola feengrottensis</name>
    <dbReference type="NCBI Taxonomy" id="435914"/>
    <lineage>
        <taxon>Bacteria</taxon>
        <taxon>Bacillati</taxon>
        <taxon>Actinomycetota</taxon>
        <taxon>Actinomycetes</taxon>
        <taxon>Mycobacteriales</taxon>
        <taxon>Fodinicola</taxon>
    </lineage>
</organism>
<dbReference type="GO" id="GO:0004497">
    <property type="term" value="F:monooxygenase activity"/>
    <property type="evidence" value="ECO:0007669"/>
    <property type="project" value="UniProtKB-KW"/>
</dbReference>
<dbReference type="PANTHER" id="PTHR46865:SF2">
    <property type="entry name" value="MONOOXYGENASE"/>
    <property type="match status" value="1"/>
</dbReference>
<evidence type="ECO:0000259" key="1">
    <source>
        <dbReference type="Pfam" id="PF01494"/>
    </source>
</evidence>
<comment type="caution">
    <text evidence="2">The sequence shown here is derived from an EMBL/GenBank/DDBJ whole genome shotgun (WGS) entry which is preliminary data.</text>
</comment>
<dbReference type="PRINTS" id="PR00420">
    <property type="entry name" value="RNGMNOXGNASE"/>
</dbReference>
<dbReference type="PANTHER" id="PTHR46865">
    <property type="entry name" value="OXIDOREDUCTASE-RELATED"/>
    <property type="match status" value="1"/>
</dbReference>
<name>A0ABP4V3L3_9ACTN</name>
<keyword evidence="2" id="KW-0560">Oxidoreductase</keyword>
<reference evidence="3" key="1">
    <citation type="journal article" date="2019" name="Int. J. Syst. Evol. Microbiol.">
        <title>The Global Catalogue of Microorganisms (GCM) 10K type strain sequencing project: providing services to taxonomists for standard genome sequencing and annotation.</title>
        <authorList>
            <consortium name="The Broad Institute Genomics Platform"/>
            <consortium name="The Broad Institute Genome Sequencing Center for Infectious Disease"/>
            <person name="Wu L."/>
            <person name="Ma J."/>
        </authorList>
    </citation>
    <scope>NUCLEOTIDE SEQUENCE [LARGE SCALE GENOMIC DNA]</scope>
    <source>
        <strain evidence="3">JCM 14718</strain>
    </source>
</reference>
<protein>
    <submittedName>
        <fullName evidence="2">FAD-dependent monooxygenase</fullName>
    </submittedName>
</protein>
<dbReference type="RefSeq" id="WP_344314785.1">
    <property type="nucleotide sequence ID" value="NZ_BAAANY010000039.1"/>
</dbReference>
<dbReference type="EMBL" id="BAAANY010000039">
    <property type="protein sequence ID" value="GAA1714637.1"/>
    <property type="molecule type" value="Genomic_DNA"/>
</dbReference>
<keyword evidence="3" id="KW-1185">Reference proteome</keyword>
<dbReference type="Pfam" id="PF01494">
    <property type="entry name" value="FAD_binding_3"/>
    <property type="match status" value="1"/>
</dbReference>
<dbReference type="InterPro" id="IPR002938">
    <property type="entry name" value="FAD-bd"/>
</dbReference>
<gene>
    <name evidence="2" type="ORF">GCM10009765_74470</name>
</gene>
<keyword evidence="2" id="KW-0503">Monooxygenase</keyword>
<feature type="domain" description="FAD-binding" evidence="1">
    <location>
        <begin position="2"/>
        <end position="337"/>
    </location>
</feature>
<sequence>MNVLISGASIGGPALAYWLNRYGYQVTVVERASELRPGGYKVDLRGATVEVASRMGIMADVRAHSTDMQDETFVDKNNKPLVTMPADFFAGRTEGDDEIMRGDLSRILYDRTKDDVEYLFDDSLTELVDGADGVKVTFEKAGTRHFDLVVGADGLHSNVRTLAFGDESRFLHEMGYYACIFSTPNHLGLDRSERLYVEPGRTTNVYSTSQMTDAKALFLFSSPKLSYDHRDVAAQKKIVADAFAGIGWEVPRLLESMRTAPDFYFDSLSQIRLDSWSRGRVTLVGDAGYGPSLASGQGTGLALIGAYVLAGELAAAGGDHVVGFANYEKEMRAFVEQNQKLGLQTVKQMVAPSKAAIRMQTLMLRVMPKLPGSKAIMRKVTQIVHDAANGIALKPYVGE</sequence>
<evidence type="ECO:0000313" key="3">
    <source>
        <dbReference type="Proteomes" id="UP001500618"/>
    </source>
</evidence>